<dbReference type="AlphaFoldDB" id="A0A1Q8I2X9"/>
<dbReference type="RefSeq" id="WP_075248509.1">
    <property type="nucleotide sequence ID" value="NZ_MSGO01000009.1"/>
</dbReference>
<dbReference type="GO" id="GO:0005829">
    <property type="term" value="C:cytosol"/>
    <property type="evidence" value="ECO:0007669"/>
    <property type="project" value="TreeGrafter"/>
</dbReference>
<proteinExistence type="predicted"/>
<reference evidence="4 5" key="1">
    <citation type="submission" date="2016-12" db="EMBL/GenBank/DDBJ databases">
        <title>Genomic comparison of strains in the 'Actinomyces naeslundii' group.</title>
        <authorList>
            <person name="Mughal S.R."/>
            <person name="Do T."/>
            <person name="Gilbert S.C."/>
            <person name="Witherden E.A."/>
            <person name="Didelot X."/>
            <person name="Beighton D."/>
        </authorList>
    </citation>
    <scope>NUCLEOTIDE SEQUENCE [LARGE SCALE GENOMIC DNA]</scope>
    <source>
        <strain evidence="4 5">S64C</strain>
    </source>
</reference>
<gene>
    <name evidence="4" type="ORF">BKH32_02675</name>
</gene>
<dbReference type="GO" id="GO:0019563">
    <property type="term" value="P:glycerol catabolic process"/>
    <property type="evidence" value="ECO:0007669"/>
    <property type="project" value="TreeGrafter"/>
</dbReference>
<dbReference type="SUPFAM" id="SSF101473">
    <property type="entry name" value="DhaL-like"/>
    <property type="match status" value="1"/>
</dbReference>
<evidence type="ECO:0000256" key="1">
    <source>
        <dbReference type="ARBA" id="ARBA00022679"/>
    </source>
</evidence>
<dbReference type="PROSITE" id="PS51480">
    <property type="entry name" value="DHAL"/>
    <property type="match status" value="1"/>
</dbReference>
<feature type="domain" description="DhaL" evidence="3">
    <location>
        <begin position="6"/>
        <end position="210"/>
    </location>
</feature>
<dbReference type="InterPro" id="IPR036117">
    <property type="entry name" value="DhaL_dom_sf"/>
</dbReference>
<keyword evidence="1" id="KW-0808">Transferase</keyword>
<evidence type="ECO:0000259" key="3">
    <source>
        <dbReference type="PROSITE" id="PS51480"/>
    </source>
</evidence>
<dbReference type="Gene3D" id="1.25.40.340">
    <property type="match status" value="1"/>
</dbReference>
<evidence type="ECO:0000313" key="5">
    <source>
        <dbReference type="Proteomes" id="UP000185736"/>
    </source>
</evidence>
<dbReference type="Proteomes" id="UP000185736">
    <property type="component" value="Unassembled WGS sequence"/>
</dbReference>
<dbReference type="Pfam" id="PF02734">
    <property type="entry name" value="Dak2"/>
    <property type="match status" value="1"/>
</dbReference>
<dbReference type="NCBIfam" id="TIGR02365">
    <property type="entry name" value="dha_L_ycgS"/>
    <property type="match status" value="1"/>
</dbReference>
<dbReference type="EMBL" id="MSGO01000009">
    <property type="protein sequence ID" value="OLL15453.1"/>
    <property type="molecule type" value="Genomic_DNA"/>
</dbReference>
<dbReference type="SMART" id="SM01120">
    <property type="entry name" value="Dak2"/>
    <property type="match status" value="1"/>
</dbReference>
<comment type="caution">
    <text evidence="4">The sequence shown here is derived from an EMBL/GenBank/DDBJ whole genome shotgun (WGS) entry which is preliminary data.</text>
</comment>
<dbReference type="PANTHER" id="PTHR28629">
    <property type="entry name" value="TRIOKINASE/FMN CYCLASE"/>
    <property type="match status" value="1"/>
</dbReference>
<dbReference type="GO" id="GO:0004371">
    <property type="term" value="F:glycerone kinase activity"/>
    <property type="evidence" value="ECO:0007669"/>
    <property type="project" value="InterPro"/>
</dbReference>
<keyword evidence="2 4" id="KW-0418">Kinase</keyword>
<organism evidence="4 5">
    <name type="scientific">Actinomyces oris</name>
    <dbReference type="NCBI Taxonomy" id="544580"/>
    <lineage>
        <taxon>Bacteria</taxon>
        <taxon>Bacillati</taxon>
        <taxon>Actinomycetota</taxon>
        <taxon>Actinomycetes</taxon>
        <taxon>Actinomycetales</taxon>
        <taxon>Actinomycetaceae</taxon>
        <taxon>Actinomyces</taxon>
    </lineage>
</organism>
<name>A0A1Q8I2X9_9ACTO</name>
<dbReference type="InterPro" id="IPR004007">
    <property type="entry name" value="DhaL_dom"/>
</dbReference>
<protein>
    <submittedName>
        <fullName evidence="4">Dihydroxyacetone kinase subunit L</fullName>
    </submittedName>
</protein>
<evidence type="ECO:0000256" key="2">
    <source>
        <dbReference type="ARBA" id="ARBA00022777"/>
    </source>
</evidence>
<dbReference type="PANTHER" id="PTHR28629:SF4">
    <property type="entry name" value="TRIOKINASE_FMN CYCLASE"/>
    <property type="match status" value="1"/>
</dbReference>
<dbReference type="FunFam" id="1.25.40.340:FF:000002">
    <property type="entry name" value="Dihydroxyacetone kinase, L subunit"/>
    <property type="match status" value="1"/>
</dbReference>
<dbReference type="InterPro" id="IPR012737">
    <property type="entry name" value="DhaK_L_YcgS"/>
</dbReference>
<evidence type="ECO:0000313" key="4">
    <source>
        <dbReference type="EMBL" id="OLL15453.1"/>
    </source>
</evidence>
<accession>A0A1Q8I2X9</accession>
<dbReference type="InterPro" id="IPR050861">
    <property type="entry name" value="Dihydroxyacetone_Kinase"/>
</dbReference>
<sequence length="226" mass="23202">MSLDAAWALDWARRAALLATENRAELTELDRAIGDADHGDNLDRGMRAVVTKLDAAQEAGNLPATPGGVLKLVATTLMATVGGAGGPLLGTAFLRAARSSDASVWGAQELVRALEEATSGLEARGHATSGDKTMADAWRPAAMAAREAAEIGEDEIGVLAAAAQAAAKGAQDTEPLQARRGRASFLGERSCGHRDPGAQSSALILQAAADAARDRSSDPLLVVEQA</sequence>